<feature type="compositionally biased region" description="Low complexity" evidence="1">
    <location>
        <begin position="21"/>
        <end position="35"/>
    </location>
</feature>
<reference evidence="2" key="1">
    <citation type="journal article" date="2020" name="Stud. Mycol.">
        <title>101 Dothideomycetes genomes: a test case for predicting lifestyles and emergence of pathogens.</title>
        <authorList>
            <person name="Haridas S."/>
            <person name="Albert R."/>
            <person name="Binder M."/>
            <person name="Bloem J."/>
            <person name="Labutti K."/>
            <person name="Salamov A."/>
            <person name="Andreopoulos B."/>
            <person name="Baker S."/>
            <person name="Barry K."/>
            <person name="Bills G."/>
            <person name="Bluhm B."/>
            <person name="Cannon C."/>
            <person name="Castanera R."/>
            <person name="Culley D."/>
            <person name="Daum C."/>
            <person name="Ezra D."/>
            <person name="Gonzalez J."/>
            <person name="Henrissat B."/>
            <person name="Kuo A."/>
            <person name="Liang C."/>
            <person name="Lipzen A."/>
            <person name="Lutzoni F."/>
            <person name="Magnuson J."/>
            <person name="Mondo S."/>
            <person name="Nolan M."/>
            <person name="Ohm R."/>
            <person name="Pangilinan J."/>
            <person name="Park H.-J."/>
            <person name="Ramirez L."/>
            <person name="Alfaro M."/>
            <person name="Sun H."/>
            <person name="Tritt A."/>
            <person name="Yoshinaga Y."/>
            <person name="Zwiers L.-H."/>
            <person name="Turgeon B."/>
            <person name="Goodwin S."/>
            <person name="Spatafora J."/>
            <person name="Crous P."/>
            <person name="Grigoriev I."/>
        </authorList>
    </citation>
    <scope>NUCLEOTIDE SEQUENCE</scope>
    <source>
        <strain evidence="2">SCOH1-5</strain>
    </source>
</reference>
<organism evidence="2 3">
    <name type="scientific">Cercospora zeae-maydis SCOH1-5</name>
    <dbReference type="NCBI Taxonomy" id="717836"/>
    <lineage>
        <taxon>Eukaryota</taxon>
        <taxon>Fungi</taxon>
        <taxon>Dikarya</taxon>
        <taxon>Ascomycota</taxon>
        <taxon>Pezizomycotina</taxon>
        <taxon>Dothideomycetes</taxon>
        <taxon>Dothideomycetidae</taxon>
        <taxon>Mycosphaerellales</taxon>
        <taxon>Mycosphaerellaceae</taxon>
        <taxon>Cercospora</taxon>
    </lineage>
</organism>
<evidence type="ECO:0000256" key="1">
    <source>
        <dbReference type="SAM" id="MobiDB-lite"/>
    </source>
</evidence>
<protein>
    <submittedName>
        <fullName evidence="2">Uncharacterized protein</fullName>
    </submittedName>
</protein>
<feature type="region of interest" description="Disordered" evidence="1">
    <location>
        <begin position="1"/>
        <end position="122"/>
    </location>
</feature>
<evidence type="ECO:0000313" key="3">
    <source>
        <dbReference type="Proteomes" id="UP000799539"/>
    </source>
</evidence>
<feature type="region of interest" description="Disordered" evidence="1">
    <location>
        <begin position="147"/>
        <end position="182"/>
    </location>
</feature>
<name>A0A6A6FJ17_9PEZI</name>
<proteinExistence type="predicted"/>
<evidence type="ECO:0000313" key="2">
    <source>
        <dbReference type="EMBL" id="KAF2213422.1"/>
    </source>
</evidence>
<accession>A0A6A6FJ17</accession>
<sequence>MDFKRRLADALSSNRPSKRQSTSPPTSPSNSAASSVTLDGHHENTTVAPRKNVNNLASQYRYFSEQTPPPPSPPTRRRPHFHPPSSHSFLERAIKYLNPRDTPMDYDNDEDPSLLARSSTDSAQDHLANVQAALQYVDMASNNNTAAATPVDSAARSEPSSRDHQSPPGDIPPNLQLTLTKPHPIPLSSLRYPAVCKAWPPELADPILQHYIKANTFSVKIWSNYDAYDKKFFYDEPRMSDCGKLALSPNERMRLETLDSGNVGIEFPKVRFEVGTPFRTLGYLDSKWCVGGDGEFEKINVEGMMLEREEGLNSPHISMRQLISEAMNLIVKQPTGLWEGNEGFKLGDLDVLADMFLRLPWKRV</sequence>
<dbReference type="OrthoDB" id="3641195at2759"/>
<keyword evidence="3" id="KW-1185">Reference proteome</keyword>
<dbReference type="EMBL" id="ML992670">
    <property type="protein sequence ID" value="KAF2213422.1"/>
    <property type="molecule type" value="Genomic_DNA"/>
</dbReference>
<dbReference type="Proteomes" id="UP000799539">
    <property type="component" value="Unassembled WGS sequence"/>
</dbReference>
<gene>
    <name evidence="2" type="ORF">CERZMDRAFT_83600</name>
</gene>
<dbReference type="AlphaFoldDB" id="A0A6A6FJ17"/>